<evidence type="ECO:0000313" key="4">
    <source>
        <dbReference type="Proteomes" id="UP000770785"/>
    </source>
</evidence>
<dbReference type="Gene3D" id="2.60.40.10">
    <property type="entry name" value="Immunoglobulins"/>
    <property type="match status" value="3"/>
</dbReference>
<name>A0ABX0X9H1_9BACT</name>
<reference evidence="3 4" key="1">
    <citation type="submission" date="2020-03" db="EMBL/GenBank/DDBJ databases">
        <title>Genomic Encyclopedia of Type Strains, Phase IV (KMG-IV): sequencing the most valuable type-strain genomes for metagenomic binning, comparative biology and taxonomic classification.</title>
        <authorList>
            <person name="Goeker M."/>
        </authorList>
    </citation>
    <scope>NUCLEOTIDE SEQUENCE [LARGE SCALE GENOMIC DNA]</scope>
    <source>
        <strain evidence="3 4">DSM 105096</strain>
    </source>
</reference>
<accession>A0ABX0X9H1</accession>
<dbReference type="Proteomes" id="UP000770785">
    <property type="component" value="Unassembled WGS sequence"/>
</dbReference>
<protein>
    <recommendedName>
        <fullName evidence="2">CBM20 domain-containing protein</fullName>
    </recommendedName>
</protein>
<feature type="domain" description="CBM20" evidence="2">
    <location>
        <begin position="236"/>
        <end position="328"/>
    </location>
</feature>
<comment type="caution">
    <text evidence="3">The sequence shown here is derived from an EMBL/GenBank/DDBJ whole genome shotgun (WGS) entry which is preliminary data.</text>
</comment>
<dbReference type="InterPro" id="IPR002044">
    <property type="entry name" value="CBM20"/>
</dbReference>
<evidence type="ECO:0000313" key="3">
    <source>
        <dbReference type="EMBL" id="NJC25633.1"/>
    </source>
</evidence>
<sequence>MRQLFTFLCLLVSLTVYAQMVEVTIQVDMTGIAVSEDGVHVAGDLTSWSTDSIELTAAGDDIYAATVSLQSGRDIQFKFLNGNAWGTEETPPLTCAVNGNNRVFTTPLEDVTLTAIPFNACAADAATKMVTFRVDMSGQTVDANGVHIAGNFQGWSPGATRLTDAGNGIYEVTLPVLNSLLVLQYKFVNGNDWPMAEDPPEGCESIDDNRLVIATGTDDIVLPTQTFSGCENPTPTKDVTFRVEMTGFDVSPNGVHLVGNFQGWSPGSTPMTDVGNGIYEVTIPVPAAIISINYKFMNGNDWGTEEDPPEGCQTDDNNRFAGLALTTDTLAIPGVKFGSCESLTSVRELFAGNEFLLAPSISSDFVSVRWELARAQPLNLRVLDMNGRTMVEEKVLATDMAMTRTLEVGGWAPGMYFVYLQAGNAHSVRKLMVR</sequence>
<evidence type="ECO:0000256" key="1">
    <source>
        <dbReference type="SAM" id="SignalP"/>
    </source>
</evidence>
<proteinExistence type="predicted"/>
<dbReference type="SUPFAM" id="SSF49452">
    <property type="entry name" value="Starch-binding domain-like"/>
    <property type="match status" value="1"/>
</dbReference>
<gene>
    <name evidence="3" type="ORF">GGR27_001132</name>
</gene>
<dbReference type="InterPro" id="IPR014756">
    <property type="entry name" value="Ig_E-set"/>
</dbReference>
<feature type="domain" description="CBM20" evidence="2">
    <location>
        <begin position="20"/>
        <end position="116"/>
    </location>
</feature>
<dbReference type="InterPro" id="IPR013783">
    <property type="entry name" value="Ig-like_fold"/>
</dbReference>
<dbReference type="InterPro" id="IPR013784">
    <property type="entry name" value="Carb-bd-like_fold"/>
</dbReference>
<dbReference type="EMBL" id="JAATJH010000002">
    <property type="protein sequence ID" value="NJC25633.1"/>
    <property type="molecule type" value="Genomic_DNA"/>
</dbReference>
<evidence type="ECO:0000259" key="2">
    <source>
        <dbReference type="SMART" id="SM01065"/>
    </source>
</evidence>
<feature type="signal peptide" evidence="1">
    <location>
        <begin position="1"/>
        <end position="18"/>
    </location>
</feature>
<feature type="chain" id="PRO_5046206974" description="CBM20 domain-containing protein" evidence="1">
    <location>
        <begin position="19"/>
        <end position="434"/>
    </location>
</feature>
<dbReference type="SUPFAM" id="SSF81296">
    <property type="entry name" value="E set domains"/>
    <property type="match status" value="2"/>
</dbReference>
<dbReference type="SMART" id="SM01065">
    <property type="entry name" value="CBM_2"/>
    <property type="match status" value="3"/>
</dbReference>
<organism evidence="3 4">
    <name type="scientific">Neolewinella antarctica</name>
    <dbReference type="NCBI Taxonomy" id="442734"/>
    <lineage>
        <taxon>Bacteria</taxon>
        <taxon>Pseudomonadati</taxon>
        <taxon>Bacteroidota</taxon>
        <taxon>Saprospiria</taxon>
        <taxon>Saprospirales</taxon>
        <taxon>Lewinellaceae</taxon>
        <taxon>Neolewinella</taxon>
    </lineage>
</organism>
<feature type="domain" description="CBM20" evidence="2">
    <location>
        <begin position="129"/>
        <end position="220"/>
    </location>
</feature>
<keyword evidence="1" id="KW-0732">Signal</keyword>
<dbReference type="RefSeq" id="WP_168036427.1">
    <property type="nucleotide sequence ID" value="NZ_JAATJH010000002.1"/>
</dbReference>
<keyword evidence="4" id="KW-1185">Reference proteome</keyword>